<dbReference type="Proteomes" id="UP001497516">
    <property type="component" value="Chromosome 6"/>
</dbReference>
<evidence type="ECO:0000259" key="2">
    <source>
        <dbReference type="Pfam" id="PF13456"/>
    </source>
</evidence>
<dbReference type="InterPro" id="IPR036397">
    <property type="entry name" value="RNaseH_sf"/>
</dbReference>
<dbReference type="InterPro" id="IPR012337">
    <property type="entry name" value="RNaseH-like_sf"/>
</dbReference>
<dbReference type="AlphaFoldDB" id="A0AAV2FHZ8"/>
<dbReference type="PANTHER" id="PTHR47074:SF11">
    <property type="entry name" value="REVERSE TRANSCRIPTASE-LIKE PROTEIN"/>
    <property type="match status" value="1"/>
</dbReference>
<sequence>MRQFNQQYQEWINLPGDRPHPRPPASSSSPLGTTNAGSFICQWDGATRRGSHSAGGMVIRSSAGLVVGARGVQFGIIDDPLVVEMLTLRDAIHWCTEEGLTDVRFEGDAQVIVEKLTSSEVRDSRIGALLEEVLHCLSNQQGFSVQFVGRHNNRVAHLVARNTLLLYPSASRFFDFVAWLNSRM</sequence>
<organism evidence="3 4">
    <name type="scientific">Linum trigynum</name>
    <dbReference type="NCBI Taxonomy" id="586398"/>
    <lineage>
        <taxon>Eukaryota</taxon>
        <taxon>Viridiplantae</taxon>
        <taxon>Streptophyta</taxon>
        <taxon>Embryophyta</taxon>
        <taxon>Tracheophyta</taxon>
        <taxon>Spermatophyta</taxon>
        <taxon>Magnoliopsida</taxon>
        <taxon>eudicotyledons</taxon>
        <taxon>Gunneridae</taxon>
        <taxon>Pentapetalae</taxon>
        <taxon>rosids</taxon>
        <taxon>fabids</taxon>
        <taxon>Malpighiales</taxon>
        <taxon>Linaceae</taxon>
        <taxon>Linum</taxon>
    </lineage>
</organism>
<gene>
    <name evidence="3" type="ORF">LTRI10_LOCUS37937</name>
</gene>
<dbReference type="Pfam" id="PF13456">
    <property type="entry name" value="RVT_3"/>
    <property type="match status" value="1"/>
</dbReference>
<dbReference type="Gene3D" id="3.30.420.10">
    <property type="entry name" value="Ribonuclease H-like superfamily/Ribonuclease H"/>
    <property type="match status" value="1"/>
</dbReference>
<reference evidence="3 4" key="1">
    <citation type="submission" date="2024-04" db="EMBL/GenBank/DDBJ databases">
        <authorList>
            <person name="Fracassetti M."/>
        </authorList>
    </citation>
    <scope>NUCLEOTIDE SEQUENCE [LARGE SCALE GENOMIC DNA]</scope>
</reference>
<dbReference type="PANTHER" id="PTHR47074">
    <property type="entry name" value="BNAC02G40300D PROTEIN"/>
    <property type="match status" value="1"/>
</dbReference>
<accession>A0AAV2FHZ8</accession>
<proteinExistence type="predicted"/>
<evidence type="ECO:0000256" key="1">
    <source>
        <dbReference type="SAM" id="MobiDB-lite"/>
    </source>
</evidence>
<dbReference type="InterPro" id="IPR044730">
    <property type="entry name" value="RNase_H-like_dom_plant"/>
</dbReference>
<dbReference type="InterPro" id="IPR052929">
    <property type="entry name" value="RNase_H-like_EbsB-rel"/>
</dbReference>
<evidence type="ECO:0000313" key="4">
    <source>
        <dbReference type="Proteomes" id="UP001497516"/>
    </source>
</evidence>
<name>A0AAV2FHZ8_9ROSI</name>
<feature type="region of interest" description="Disordered" evidence="1">
    <location>
        <begin position="13"/>
        <end position="33"/>
    </location>
</feature>
<dbReference type="GO" id="GO:0004523">
    <property type="term" value="F:RNA-DNA hybrid ribonuclease activity"/>
    <property type="evidence" value="ECO:0007669"/>
    <property type="project" value="InterPro"/>
</dbReference>
<dbReference type="EMBL" id="OZ034819">
    <property type="protein sequence ID" value="CAL1397657.1"/>
    <property type="molecule type" value="Genomic_DNA"/>
</dbReference>
<protein>
    <recommendedName>
        <fullName evidence="2">RNase H type-1 domain-containing protein</fullName>
    </recommendedName>
</protein>
<evidence type="ECO:0000313" key="3">
    <source>
        <dbReference type="EMBL" id="CAL1397657.1"/>
    </source>
</evidence>
<keyword evidence="4" id="KW-1185">Reference proteome</keyword>
<dbReference type="CDD" id="cd06222">
    <property type="entry name" value="RNase_H_like"/>
    <property type="match status" value="1"/>
</dbReference>
<feature type="domain" description="RNase H type-1" evidence="2">
    <location>
        <begin position="44"/>
        <end position="161"/>
    </location>
</feature>
<dbReference type="SUPFAM" id="SSF53098">
    <property type="entry name" value="Ribonuclease H-like"/>
    <property type="match status" value="1"/>
</dbReference>
<dbReference type="GO" id="GO:0003676">
    <property type="term" value="F:nucleic acid binding"/>
    <property type="evidence" value="ECO:0007669"/>
    <property type="project" value="InterPro"/>
</dbReference>
<dbReference type="InterPro" id="IPR002156">
    <property type="entry name" value="RNaseH_domain"/>
</dbReference>